<proteinExistence type="predicted"/>
<accession>A0A2H3NZR6</accession>
<gene>
    <name evidence="1" type="ORF">CRI93_09495</name>
</gene>
<sequence length="248" mass="27710">MITMFHELYATGPPWTSAFWLSPVQRYIAAQLARLSSAIVTNRAKSAAWLRRYVPAETPVRIQPVFSNVGEPEHVPSWDEREPYAVVFGGKRMKTRLYDALQPAHISMMRDLGIRRVVDIGSPGAAPEAISYMPVEERGIQSAESISALLSDARAGLLHYPVDYLTKSGIWSGYVAHGAVPLIFSPPRATETIHDGRHFIRLQSRTQISTDEAVTVHQEGYAWYQTNACTVEVARSMFDLMHISNPTL</sequence>
<organism evidence="1 2">
    <name type="scientific">Longimonas halophila</name>
    <dbReference type="NCBI Taxonomy" id="1469170"/>
    <lineage>
        <taxon>Bacteria</taxon>
        <taxon>Pseudomonadati</taxon>
        <taxon>Rhodothermota</taxon>
        <taxon>Rhodothermia</taxon>
        <taxon>Rhodothermales</taxon>
        <taxon>Salisaetaceae</taxon>
        <taxon>Longimonas</taxon>
    </lineage>
</organism>
<evidence type="ECO:0008006" key="3">
    <source>
        <dbReference type="Google" id="ProtNLM"/>
    </source>
</evidence>
<dbReference type="Proteomes" id="UP000221024">
    <property type="component" value="Unassembled WGS sequence"/>
</dbReference>
<name>A0A2H3NZR6_9BACT</name>
<evidence type="ECO:0000313" key="2">
    <source>
        <dbReference type="Proteomes" id="UP000221024"/>
    </source>
</evidence>
<dbReference type="EMBL" id="PDEP01000008">
    <property type="protein sequence ID" value="PEN06506.1"/>
    <property type="molecule type" value="Genomic_DNA"/>
</dbReference>
<reference evidence="1 2" key="1">
    <citation type="submission" date="2017-10" db="EMBL/GenBank/DDBJ databases">
        <title>Draft genome of Longimonas halophila.</title>
        <authorList>
            <person name="Goh K.M."/>
            <person name="Shamsir M.S."/>
            <person name="Lim S.W."/>
        </authorList>
    </citation>
    <scope>NUCLEOTIDE SEQUENCE [LARGE SCALE GENOMIC DNA]</scope>
    <source>
        <strain evidence="1 2">KCTC 42399</strain>
    </source>
</reference>
<comment type="caution">
    <text evidence="1">The sequence shown here is derived from an EMBL/GenBank/DDBJ whole genome shotgun (WGS) entry which is preliminary data.</text>
</comment>
<evidence type="ECO:0000313" key="1">
    <source>
        <dbReference type="EMBL" id="PEN06506.1"/>
    </source>
</evidence>
<keyword evidence="2" id="KW-1185">Reference proteome</keyword>
<protein>
    <recommendedName>
        <fullName evidence="3">Glycosyltransferase</fullName>
    </recommendedName>
</protein>
<dbReference type="AlphaFoldDB" id="A0A2H3NZR6"/>